<comment type="caution">
    <text evidence="8">The sequence shown here is derived from an EMBL/GenBank/DDBJ whole genome shotgun (WGS) entry which is preliminary data.</text>
</comment>
<keyword evidence="4 6" id="KW-1133">Transmembrane helix</keyword>
<evidence type="ECO:0000313" key="8">
    <source>
        <dbReference type="EMBL" id="RRH82572.1"/>
    </source>
</evidence>
<dbReference type="PANTHER" id="PTHR38459:SF1">
    <property type="entry name" value="PROPHAGE BACTOPRENOL-LINKED GLUCOSE TRANSLOCASE HOMOLOG"/>
    <property type="match status" value="1"/>
</dbReference>
<evidence type="ECO:0000256" key="2">
    <source>
        <dbReference type="ARBA" id="ARBA00009399"/>
    </source>
</evidence>
<feature type="transmembrane region" description="Helical" evidence="6">
    <location>
        <begin position="74"/>
        <end position="97"/>
    </location>
</feature>
<dbReference type="Pfam" id="PF04138">
    <property type="entry name" value="GtrA_DPMS_TM"/>
    <property type="match status" value="1"/>
</dbReference>
<accession>A0A3P3EA71</accession>
<evidence type="ECO:0000259" key="7">
    <source>
        <dbReference type="Pfam" id="PF04138"/>
    </source>
</evidence>
<feature type="transmembrane region" description="Helical" evidence="6">
    <location>
        <begin position="7"/>
        <end position="29"/>
    </location>
</feature>
<dbReference type="GO" id="GO:0000271">
    <property type="term" value="P:polysaccharide biosynthetic process"/>
    <property type="evidence" value="ECO:0007669"/>
    <property type="project" value="InterPro"/>
</dbReference>
<name>A0A3P3EA71_9BURK</name>
<proteinExistence type="inferred from homology"/>
<keyword evidence="5 6" id="KW-0472">Membrane</keyword>
<dbReference type="InterPro" id="IPR051401">
    <property type="entry name" value="GtrA_CellWall_Glycosyl"/>
</dbReference>
<evidence type="ECO:0000256" key="6">
    <source>
        <dbReference type="SAM" id="Phobius"/>
    </source>
</evidence>
<reference evidence="8 9" key="1">
    <citation type="submission" date="2018-11" db="EMBL/GenBank/DDBJ databases">
        <title>The genome of Variovorax sp T529.</title>
        <authorList>
            <person name="Gao J."/>
        </authorList>
    </citation>
    <scope>NUCLEOTIDE SEQUENCE [LARGE SCALE GENOMIC DNA]</scope>
    <source>
        <strain evidence="8 9">T529</strain>
    </source>
</reference>
<feature type="transmembrane region" description="Helical" evidence="6">
    <location>
        <begin position="35"/>
        <end position="53"/>
    </location>
</feature>
<sequence length="135" mass="14360">MRAGREFLAFAVVGAAGFVVDVAVLYLAAPLLGWYGARVLSFLAAATATWALNRRYTFAARRSSGAAKPIVREYLGYLVTMLGGAVVNYGAYVLVLHWLEGPWVPALGVAAGSCAGLAVNFLAARHLVFKSRRSP</sequence>
<keyword evidence="3 6" id="KW-0812">Transmembrane</keyword>
<comment type="similarity">
    <text evidence="2">Belongs to the GtrA family.</text>
</comment>
<evidence type="ECO:0000256" key="4">
    <source>
        <dbReference type="ARBA" id="ARBA00022989"/>
    </source>
</evidence>
<feature type="transmembrane region" description="Helical" evidence="6">
    <location>
        <begin position="103"/>
        <end position="123"/>
    </location>
</feature>
<evidence type="ECO:0000313" key="9">
    <source>
        <dbReference type="Proteomes" id="UP000271590"/>
    </source>
</evidence>
<comment type="subcellular location">
    <subcellularLocation>
        <location evidence="1">Membrane</location>
        <topology evidence="1">Multi-pass membrane protein</topology>
    </subcellularLocation>
</comment>
<gene>
    <name evidence="8" type="ORF">EH244_26865</name>
</gene>
<dbReference type="InterPro" id="IPR007267">
    <property type="entry name" value="GtrA_DPMS_TM"/>
</dbReference>
<dbReference type="GO" id="GO:0005886">
    <property type="term" value="C:plasma membrane"/>
    <property type="evidence" value="ECO:0007669"/>
    <property type="project" value="TreeGrafter"/>
</dbReference>
<protein>
    <submittedName>
        <fullName evidence="8">GtrA family protein</fullName>
    </submittedName>
</protein>
<evidence type="ECO:0000256" key="5">
    <source>
        <dbReference type="ARBA" id="ARBA00023136"/>
    </source>
</evidence>
<dbReference type="AlphaFoldDB" id="A0A3P3EA71"/>
<dbReference type="EMBL" id="RQXU01000024">
    <property type="protein sequence ID" value="RRH82572.1"/>
    <property type="molecule type" value="Genomic_DNA"/>
</dbReference>
<dbReference type="Proteomes" id="UP000271590">
    <property type="component" value="Unassembled WGS sequence"/>
</dbReference>
<dbReference type="RefSeq" id="WP_124961359.1">
    <property type="nucleotide sequence ID" value="NZ_CBFHCE010000200.1"/>
</dbReference>
<dbReference type="PANTHER" id="PTHR38459">
    <property type="entry name" value="PROPHAGE BACTOPRENOL-LINKED GLUCOSE TRANSLOCASE HOMOLOG"/>
    <property type="match status" value="1"/>
</dbReference>
<evidence type="ECO:0000256" key="3">
    <source>
        <dbReference type="ARBA" id="ARBA00022692"/>
    </source>
</evidence>
<organism evidence="8 9">
    <name type="scientific">Variovorax beijingensis</name>
    <dbReference type="NCBI Taxonomy" id="2496117"/>
    <lineage>
        <taxon>Bacteria</taxon>
        <taxon>Pseudomonadati</taxon>
        <taxon>Pseudomonadota</taxon>
        <taxon>Betaproteobacteria</taxon>
        <taxon>Burkholderiales</taxon>
        <taxon>Comamonadaceae</taxon>
        <taxon>Variovorax</taxon>
    </lineage>
</organism>
<evidence type="ECO:0000256" key="1">
    <source>
        <dbReference type="ARBA" id="ARBA00004141"/>
    </source>
</evidence>
<feature type="domain" description="GtrA/DPMS transmembrane" evidence="7">
    <location>
        <begin position="10"/>
        <end position="129"/>
    </location>
</feature>